<reference evidence="1 2" key="1">
    <citation type="submission" date="2016-08" db="EMBL/GenBank/DDBJ databases">
        <title>A Parts List for Fungal Cellulosomes Revealed by Comparative Genomics.</title>
        <authorList>
            <consortium name="DOE Joint Genome Institute"/>
            <person name="Haitjema C.H."/>
            <person name="Gilmore S.P."/>
            <person name="Henske J.K."/>
            <person name="Solomon K.V."/>
            <person name="De Groot R."/>
            <person name="Kuo A."/>
            <person name="Mondo S.J."/>
            <person name="Salamov A.A."/>
            <person name="Labutti K."/>
            <person name="Zhao Z."/>
            <person name="Chiniquy J."/>
            <person name="Barry K."/>
            <person name="Brewer H.M."/>
            <person name="Purvine S.O."/>
            <person name="Wright A.T."/>
            <person name="Boxma B."/>
            <person name="Van Alen T."/>
            <person name="Hackstein J.H."/>
            <person name="Baker S.E."/>
            <person name="Grigoriev I.V."/>
            <person name="O'Malley M.A."/>
        </authorList>
    </citation>
    <scope>NUCLEOTIDE SEQUENCE [LARGE SCALE GENOMIC DNA]</scope>
    <source>
        <strain evidence="1 2">S4</strain>
    </source>
</reference>
<comment type="caution">
    <text evidence="1">The sequence shown here is derived from an EMBL/GenBank/DDBJ whole genome shotgun (WGS) entry which is preliminary data.</text>
</comment>
<dbReference type="AlphaFoldDB" id="A0A1Y1X8A2"/>
<evidence type="ECO:0000313" key="2">
    <source>
        <dbReference type="Proteomes" id="UP000193944"/>
    </source>
</evidence>
<dbReference type="EMBL" id="MCFG01000106">
    <property type="protein sequence ID" value="ORX81989.1"/>
    <property type="molecule type" value="Genomic_DNA"/>
</dbReference>
<organism evidence="1 2">
    <name type="scientific">Anaeromyces robustus</name>
    <dbReference type="NCBI Taxonomy" id="1754192"/>
    <lineage>
        <taxon>Eukaryota</taxon>
        <taxon>Fungi</taxon>
        <taxon>Fungi incertae sedis</taxon>
        <taxon>Chytridiomycota</taxon>
        <taxon>Chytridiomycota incertae sedis</taxon>
        <taxon>Neocallimastigomycetes</taxon>
        <taxon>Neocallimastigales</taxon>
        <taxon>Neocallimastigaceae</taxon>
        <taxon>Anaeromyces</taxon>
    </lineage>
</organism>
<name>A0A1Y1X8A2_9FUNG</name>
<proteinExistence type="predicted"/>
<accession>A0A1Y1X8A2</accession>
<keyword evidence="2" id="KW-1185">Reference proteome</keyword>
<gene>
    <name evidence="1" type="ORF">BCR32DRAFT_279308</name>
</gene>
<dbReference type="Proteomes" id="UP000193944">
    <property type="component" value="Unassembled WGS sequence"/>
</dbReference>
<sequence>MFKTLPYNTIKSGKSSYKECTNVACISYNCTTDTQYYNTSYMRCDKLNNDECDYNNKCSSKKCTNGFCVEQIDGPSDSENTLKDLA</sequence>
<reference evidence="1 2" key="2">
    <citation type="submission" date="2016-08" db="EMBL/GenBank/DDBJ databases">
        <title>Pervasive Adenine N6-methylation of Active Genes in Fungi.</title>
        <authorList>
            <consortium name="DOE Joint Genome Institute"/>
            <person name="Mondo S.J."/>
            <person name="Dannebaum R.O."/>
            <person name="Kuo R.C."/>
            <person name="Labutti K."/>
            <person name="Haridas S."/>
            <person name="Kuo A."/>
            <person name="Salamov A."/>
            <person name="Ahrendt S.R."/>
            <person name="Lipzen A."/>
            <person name="Sullivan W."/>
            <person name="Andreopoulos W.B."/>
            <person name="Clum A."/>
            <person name="Lindquist E."/>
            <person name="Daum C."/>
            <person name="Ramamoorthy G.K."/>
            <person name="Gryganskyi A."/>
            <person name="Culley D."/>
            <person name="Magnuson J.K."/>
            <person name="James T.Y."/>
            <person name="O'Malley M.A."/>
            <person name="Stajich J.E."/>
            <person name="Spatafora J.W."/>
            <person name="Visel A."/>
            <person name="Grigoriev I.V."/>
        </authorList>
    </citation>
    <scope>NUCLEOTIDE SEQUENCE [LARGE SCALE GENOMIC DNA]</scope>
    <source>
        <strain evidence="1 2">S4</strain>
    </source>
</reference>
<protein>
    <submittedName>
        <fullName evidence="1">Uncharacterized protein</fullName>
    </submittedName>
</protein>
<evidence type="ECO:0000313" key="1">
    <source>
        <dbReference type="EMBL" id="ORX81989.1"/>
    </source>
</evidence>